<dbReference type="VEuPathDB" id="FungiDB:ASPVEDRAFT_88819"/>
<dbReference type="Proteomes" id="UP000184073">
    <property type="component" value="Unassembled WGS sequence"/>
</dbReference>
<gene>
    <name evidence="2" type="ORF">ASPVEDRAFT_88819</name>
</gene>
<evidence type="ECO:0000256" key="1">
    <source>
        <dbReference type="SAM" id="Phobius"/>
    </source>
</evidence>
<dbReference type="OrthoDB" id="10302333at2759"/>
<keyword evidence="1" id="KW-1133">Transmembrane helix</keyword>
<keyword evidence="3" id="KW-1185">Reference proteome</keyword>
<name>A0A1L9Q1H5_ASPVE</name>
<evidence type="ECO:0000313" key="2">
    <source>
        <dbReference type="EMBL" id="OJJ07579.1"/>
    </source>
</evidence>
<evidence type="ECO:0000313" key="3">
    <source>
        <dbReference type="Proteomes" id="UP000184073"/>
    </source>
</evidence>
<reference evidence="3" key="1">
    <citation type="journal article" date="2017" name="Genome Biol.">
        <title>Comparative genomics reveals high biological diversity and specific adaptations in the industrially and medically important fungal genus Aspergillus.</title>
        <authorList>
            <person name="de Vries R.P."/>
            <person name="Riley R."/>
            <person name="Wiebenga A."/>
            <person name="Aguilar-Osorio G."/>
            <person name="Amillis S."/>
            <person name="Uchima C.A."/>
            <person name="Anderluh G."/>
            <person name="Asadollahi M."/>
            <person name="Askin M."/>
            <person name="Barry K."/>
            <person name="Battaglia E."/>
            <person name="Bayram O."/>
            <person name="Benocci T."/>
            <person name="Braus-Stromeyer S.A."/>
            <person name="Caldana C."/>
            <person name="Canovas D."/>
            <person name="Cerqueira G.C."/>
            <person name="Chen F."/>
            <person name="Chen W."/>
            <person name="Choi C."/>
            <person name="Clum A."/>
            <person name="Dos Santos R.A."/>
            <person name="Damasio A.R."/>
            <person name="Diallinas G."/>
            <person name="Emri T."/>
            <person name="Fekete E."/>
            <person name="Flipphi M."/>
            <person name="Freyberg S."/>
            <person name="Gallo A."/>
            <person name="Gournas C."/>
            <person name="Habgood R."/>
            <person name="Hainaut M."/>
            <person name="Harispe M.L."/>
            <person name="Henrissat B."/>
            <person name="Hilden K.S."/>
            <person name="Hope R."/>
            <person name="Hossain A."/>
            <person name="Karabika E."/>
            <person name="Karaffa L."/>
            <person name="Karanyi Z."/>
            <person name="Krasevec N."/>
            <person name="Kuo A."/>
            <person name="Kusch H."/>
            <person name="LaButti K."/>
            <person name="Lagendijk E.L."/>
            <person name="Lapidus A."/>
            <person name="Levasseur A."/>
            <person name="Lindquist E."/>
            <person name="Lipzen A."/>
            <person name="Logrieco A.F."/>
            <person name="MacCabe A."/>
            <person name="Maekelae M.R."/>
            <person name="Malavazi I."/>
            <person name="Melin P."/>
            <person name="Meyer V."/>
            <person name="Mielnichuk N."/>
            <person name="Miskei M."/>
            <person name="Molnar A.P."/>
            <person name="Mule G."/>
            <person name="Ngan C.Y."/>
            <person name="Orejas M."/>
            <person name="Orosz E."/>
            <person name="Ouedraogo J.P."/>
            <person name="Overkamp K.M."/>
            <person name="Park H.-S."/>
            <person name="Perrone G."/>
            <person name="Piumi F."/>
            <person name="Punt P.J."/>
            <person name="Ram A.F."/>
            <person name="Ramon A."/>
            <person name="Rauscher S."/>
            <person name="Record E."/>
            <person name="Riano-Pachon D.M."/>
            <person name="Robert V."/>
            <person name="Roehrig J."/>
            <person name="Ruller R."/>
            <person name="Salamov A."/>
            <person name="Salih N.S."/>
            <person name="Samson R.A."/>
            <person name="Sandor E."/>
            <person name="Sanguinetti M."/>
            <person name="Schuetze T."/>
            <person name="Sepcic K."/>
            <person name="Shelest E."/>
            <person name="Sherlock G."/>
            <person name="Sophianopoulou V."/>
            <person name="Squina F.M."/>
            <person name="Sun H."/>
            <person name="Susca A."/>
            <person name="Todd R.B."/>
            <person name="Tsang A."/>
            <person name="Unkles S.E."/>
            <person name="van de Wiele N."/>
            <person name="van Rossen-Uffink D."/>
            <person name="Oliveira J.V."/>
            <person name="Vesth T.C."/>
            <person name="Visser J."/>
            <person name="Yu J.-H."/>
            <person name="Zhou M."/>
            <person name="Andersen M.R."/>
            <person name="Archer D.B."/>
            <person name="Baker S.E."/>
            <person name="Benoit I."/>
            <person name="Brakhage A.A."/>
            <person name="Braus G.H."/>
            <person name="Fischer R."/>
            <person name="Frisvad J.C."/>
            <person name="Goldman G.H."/>
            <person name="Houbraken J."/>
            <person name="Oakley B."/>
            <person name="Pocsi I."/>
            <person name="Scazzocchio C."/>
            <person name="Seiboth B."/>
            <person name="vanKuyk P.A."/>
            <person name="Wortman J."/>
            <person name="Dyer P.S."/>
            <person name="Grigoriev I.V."/>
        </authorList>
    </citation>
    <scope>NUCLEOTIDE SEQUENCE [LARGE SCALE GENOMIC DNA]</scope>
    <source>
        <strain evidence="3">CBS 583.65</strain>
    </source>
</reference>
<dbReference type="GeneID" id="63733938"/>
<sequence length="74" mass="8566">MGQYVDMLFAMVFAFCLWSLPVVNMIFPYFYDNGNEEDLKNLRIFNVVASFIVLASFPDQAAINQQFAREMGKQ</sequence>
<proteinExistence type="predicted"/>
<feature type="transmembrane region" description="Helical" evidence="1">
    <location>
        <begin position="7"/>
        <end position="31"/>
    </location>
</feature>
<dbReference type="EMBL" id="KV878137">
    <property type="protein sequence ID" value="OJJ07579.1"/>
    <property type="molecule type" value="Genomic_DNA"/>
</dbReference>
<dbReference type="AlphaFoldDB" id="A0A1L9Q1H5"/>
<organism evidence="2 3">
    <name type="scientific">Aspergillus versicolor CBS 583.65</name>
    <dbReference type="NCBI Taxonomy" id="1036611"/>
    <lineage>
        <taxon>Eukaryota</taxon>
        <taxon>Fungi</taxon>
        <taxon>Dikarya</taxon>
        <taxon>Ascomycota</taxon>
        <taxon>Pezizomycotina</taxon>
        <taxon>Eurotiomycetes</taxon>
        <taxon>Eurotiomycetidae</taxon>
        <taxon>Eurotiales</taxon>
        <taxon>Aspergillaceae</taxon>
        <taxon>Aspergillus</taxon>
        <taxon>Aspergillus subgen. Nidulantes</taxon>
    </lineage>
</organism>
<keyword evidence="1" id="KW-0472">Membrane</keyword>
<keyword evidence="1" id="KW-0812">Transmembrane</keyword>
<protein>
    <submittedName>
        <fullName evidence="2">Uncharacterized protein</fullName>
    </submittedName>
</protein>
<accession>A0A1L9Q1H5</accession>
<feature type="transmembrane region" description="Helical" evidence="1">
    <location>
        <begin position="43"/>
        <end position="63"/>
    </location>
</feature>
<dbReference type="RefSeq" id="XP_040673341.1">
    <property type="nucleotide sequence ID" value="XM_040818427.1"/>
</dbReference>